<dbReference type="GO" id="GO:0016020">
    <property type="term" value="C:membrane"/>
    <property type="evidence" value="ECO:0007669"/>
    <property type="project" value="InterPro"/>
</dbReference>
<dbReference type="InterPro" id="IPR008965">
    <property type="entry name" value="CBM2/CBM3_carb-bd_dom_sf"/>
</dbReference>
<organism evidence="5 6">
    <name type="scientific">Phtheirospermum japonicum</name>
    <dbReference type="NCBI Taxonomy" id="374723"/>
    <lineage>
        <taxon>Eukaryota</taxon>
        <taxon>Viridiplantae</taxon>
        <taxon>Streptophyta</taxon>
        <taxon>Embryophyta</taxon>
        <taxon>Tracheophyta</taxon>
        <taxon>Spermatophyta</taxon>
        <taxon>Magnoliopsida</taxon>
        <taxon>eudicotyledons</taxon>
        <taxon>Gunneridae</taxon>
        <taxon>Pentapetalae</taxon>
        <taxon>asterids</taxon>
        <taxon>lamiids</taxon>
        <taxon>Lamiales</taxon>
        <taxon>Orobanchaceae</taxon>
        <taxon>Orobanchaceae incertae sedis</taxon>
        <taxon>Phtheirospermum</taxon>
    </lineage>
</organism>
<dbReference type="Pfam" id="PF04833">
    <property type="entry name" value="COBRA"/>
    <property type="match status" value="1"/>
</dbReference>
<keyword evidence="6" id="KW-1185">Reference proteome</keyword>
<keyword evidence="3" id="KW-0325">Glycoprotein</keyword>
<dbReference type="EMBL" id="BMAC01000762">
    <property type="protein sequence ID" value="GFQ02653.1"/>
    <property type="molecule type" value="Genomic_DNA"/>
</dbReference>
<evidence type="ECO:0000256" key="2">
    <source>
        <dbReference type="ARBA" id="ARBA00022729"/>
    </source>
</evidence>
<sequence>EVCCTKDPRFQPNTTIDDQEFLPRQDGDLTITYDVTRTYESSYWAQVTIENHNPLGRLDNWQLSWDWMEDEFIFAMRGAYPSVVDTSDCIFGPPGPVLPAARFLNRPQLRSTTHDRRSPPLHDQQHQSRNGPLLLPQRDDFAPGHGPQQVQIILPDKTSSRCLRTQTARTSPPPRTGPSPAV</sequence>
<dbReference type="InterPro" id="IPR006918">
    <property type="entry name" value="COBRA_pln"/>
</dbReference>
<evidence type="ECO:0000256" key="3">
    <source>
        <dbReference type="ARBA" id="ARBA00023180"/>
    </source>
</evidence>
<feature type="compositionally biased region" description="Pro residues" evidence="4">
    <location>
        <begin position="171"/>
        <end position="182"/>
    </location>
</feature>
<evidence type="ECO:0000256" key="4">
    <source>
        <dbReference type="SAM" id="MobiDB-lite"/>
    </source>
</evidence>
<keyword evidence="2" id="KW-0732">Signal</keyword>
<dbReference type="SUPFAM" id="SSF49384">
    <property type="entry name" value="Carbohydrate-binding domain"/>
    <property type="match status" value="1"/>
</dbReference>
<evidence type="ECO:0000313" key="6">
    <source>
        <dbReference type="Proteomes" id="UP000653305"/>
    </source>
</evidence>
<dbReference type="OrthoDB" id="1729375at2759"/>
<dbReference type="AlphaFoldDB" id="A0A830CWI0"/>
<dbReference type="PANTHER" id="PTHR31052">
    <property type="entry name" value="COBRA-LIKE PROTEIN 7"/>
    <property type="match status" value="1"/>
</dbReference>
<dbReference type="Proteomes" id="UP000653305">
    <property type="component" value="Unassembled WGS sequence"/>
</dbReference>
<evidence type="ECO:0000256" key="1">
    <source>
        <dbReference type="ARBA" id="ARBA00005507"/>
    </source>
</evidence>
<reference evidence="5" key="1">
    <citation type="submission" date="2020-07" db="EMBL/GenBank/DDBJ databases">
        <title>Ethylene signaling mediates host invasion by parasitic plants.</title>
        <authorList>
            <person name="Yoshida S."/>
        </authorList>
    </citation>
    <scope>NUCLEOTIDE SEQUENCE</scope>
    <source>
        <strain evidence="5">Okayama</strain>
    </source>
</reference>
<comment type="caution">
    <text evidence="5">The sequence shown here is derived from an EMBL/GenBank/DDBJ whole genome shotgun (WGS) entry which is preliminary data.</text>
</comment>
<dbReference type="PANTHER" id="PTHR31052:SF3">
    <property type="entry name" value="COBRA-LIKE PROTEIN 7"/>
    <property type="match status" value="1"/>
</dbReference>
<comment type="similarity">
    <text evidence="1">Belongs to the COBRA family.</text>
</comment>
<proteinExistence type="inferred from homology"/>
<feature type="region of interest" description="Disordered" evidence="4">
    <location>
        <begin position="111"/>
        <end position="182"/>
    </location>
</feature>
<dbReference type="GO" id="GO:0030246">
    <property type="term" value="F:carbohydrate binding"/>
    <property type="evidence" value="ECO:0007669"/>
    <property type="project" value="InterPro"/>
</dbReference>
<feature type="compositionally biased region" description="Basic and acidic residues" evidence="4">
    <location>
        <begin position="112"/>
        <end position="126"/>
    </location>
</feature>
<gene>
    <name evidence="5" type="ORF">PHJA_002409300</name>
</gene>
<dbReference type="GO" id="GO:0010215">
    <property type="term" value="P:cellulose microfibril organization"/>
    <property type="evidence" value="ECO:0007669"/>
    <property type="project" value="InterPro"/>
</dbReference>
<feature type="non-terminal residue" evidence="5">
    <location>
        <position position="1"/>
    </location>
</feature>
<protein>
    <submittedName>
        <fullName evidence="5">Cobra-like protein 7</fullName>
    </submittedName>
</protein>
<evidence type="ECO:0000313" key="5">
    <source>
        <dbReference type="EMBL" id="GFQ02653.1"/>
    </source>
</evidence>
<accession>A0A830CWI0</accession>
<name>A0A830CWI0_9LAMI</name>